<sequence>VVVVVVDDESEDRFPTLIR</sequence>
<name>A0A392TUQ9_9FABA</name>
<organism evidence="1 2">
    <name type="scientific">Trifolium medium</name>
    <dbReference type="NCBI Taxonomy" id="97028"/>
    <lineage>
        <taxon>Eukaryota</taxon>
        <taxon>Viridiplantae</taxon>
        <taxon>Streptophyta</taxon>
        <taxon>Embryophyta</taxon>
        <taxon>Tracheophyta</taxon>
        <taxon>Spermatophyta</taxon>
        <taxon>Magnoliopsida</taxon>
        <taxon>eudicotyledons</taxon>
        <taxon>Gunneridae</taxon>
        <taxon>Pentapetalae</taxon>
        <taxon>rosids</taxon>
        <taxon>fabids</taxon>
        <taxon>Fabales</taxon>
        <taxon>Fabaceae</taxon>
        <taxon>Papilionoideae</taxon>
        <taxon>50 kb inversion clade</taxon>
        <taxon>NPAAA clade</taxon>
        <taxon>Hologalegina</taxon>
        <taxon>IRL clade</taxon>
        <taxon>Trifolieae</taxon>
        <taxon>Trifolium</taxon>
    </lineage>
</organism>
<dbReference type="AlphaFoldDB" id="A0A392TUQ9"/>
<keyword evidence="2" id="KW-1185">Reference proteome</keyword>
<comment type="caution">
    <text evidence="1">The sequence shown here is derived from an EMBL/GenBank/DDBJ whole genome shotgun (WGS) entry which is preliminary data.</text>
</comment>
<dbReference type="Proteomes" id="UP000265520">
    <property type="component" value="Unassembled WGS sequence"/>
</dbReference>
<evidence type="ECO:0000313" key="1">
    <source>
        <dbReference type="EMBL" id="MCI64020.1"/>
    </source>
</evidence>
<protein>
    <submittedName>
        <fullName evidence="1">Uncharacterized protein</fullName>
    </submittedName>
</protein>
<accession>A0A392TUQ9</accession>
<reference evidence="1 2" key="1">
    <citation type="journal article" date="2018" name="Front. Plant Sci.">
        <title>Red Clover (Trifolium pratense) and Zigzag Clover (T. medium) - A Picture of Genomic Similarities and Differences.</title>
        <authorList>
            <person name="Dluhosova J."/>
            <person name="Istvanek J."/>
            <person name="Nedelnik J."/>
            <person name="Repkova J."/>
        </authorList>
    </citation>
    <scope>NUCLEOTIDE SEQUENCE [LARGE SCALE GENOMIC DNA]</scope>
    <source>
        <strain evidence="2">cv. 10/8</strain>
        <tissue evidence="1">Leaf</tissue>
    </source>
</reference>
<evidence type="ECO:0000313" key="2">
    <source>
        <dbReference type="Proteomes" id="UP000265520"/>
    </source>
</evidence>
<proteinExistence type="predicted"/>
<dbReference type="EMBL" id="LXQA010647657">
    <property type="protein sequence ID" value="MCI64020.1"/>
    <property type="molecule type" value="Genomic_DNA"/>
</dbReference>
<feature type="non-terminal residue" evidence="1">
    <location>
        <position position="1"/>
    </location>
</feature>